<gene>
    <name evidence="3" type="ORF">SAMN05444342_2760</name>
    <name evidence="2" type="ORF">ZOD2009_20402</name>
</gene>
<evidence type="ECO:0000256" key="1">
    <source>
        <dbReference type="SAM" id="Phobius"/>
    </source>
</evidence>
<dbReference type="EMBL" id="FRAN01000004">
    <property type="protein sequence ID" value="SHL02015.1"/>
    <property type="molecule type" value="Genomic_DNA"/>
</dbReference>
<feature type="transmembrane region" description="Helical" evidence="1">
    <location>
        <begin position="151"/>
        <end position="176"/>
    </location>
</feature>
<sequence>MATVDTGTETRDDASLLALAKVMVSKHLILLVRYPVNTVARLLTLIILFAVVFFGGQAVSGAALTDSLDGIIVGFFLFTLSIIAYSGLAWNVTREAQWGTLERLFMSPHGLGTVMAVKTVVNVCMSVLWAGVLLVFMMLTTGRWLTIDPLTVVPLVLLTLMSVIGIGFLFAGLALVYKRIENVFQIVQFGFIGLIAAPTGDIEWLKLLPVAHGSYLTRMAMQNGIRLWEFPTSELALFVATSVFYLVVGYYCFYRAGITARTRGVMGHY</sequence>
<dbReference type="Proteomes" id="UP000184203">
    <property type="component" value="Unassembled WGS sequence"/>
</dbReference>
<evidence type="ECO:0000313" key="5">
    <source>
        <dbReference type="Proteomes" id="UP000184203"/>
    </source>
</evidence>
<reference evidence="3" key="2">
    <citation type="submission" date="2016-11" db="EMBL/GenBank/DDBJ databases">
        <authorList>
            <person name="Jaros S."/>
            <person name="Januszkiewicz K."/>
            <person name="Wedrychowicz H."/>
        </authorList>
    </citation>
    <scope>NUCLEOTIDE SEQUENCE [LARGE SCALE GENOMIC DNA]</scope>
    <source>
        <strain evidence="3">DX253</strain>
    </source>
</reference>
<dbReference type="AlphaFoldDB" id="E7QZ73"/>
<feature type="transmembrane region" description="Helical" evidence="1">
    <location>
        <begin position="71"/>
        <end position="93"/>
    </location>
</feature>
<evidence type="ECO:0000313" key="4">
    <source>
        <dbReference type="Proteomes" id="UP000003751"/>
    </source>
</evidence>
<feature type="transmembrane region" description="Helical" evidence="1">
    <location>
        <begin position="39"/>
        <end position="59"/>
    </location>
</feature>
<dbReference type="Proteomes" id="UP000003751">
    <property type="component" value="Unassembled WGS sequence"/>
</dbReference>
<feature type="transmembrane region" description="Helical" evidence="1">
    <location>
        <begin position="183"/>
        <end position="200"/>
    </location>
</feature>
<dbReference type="STRING" id="797209.GCA_000376445_03553"/>
<organism evidence="2 4">
    <name type="scientific">Haladaptatus paucihalophilus DX253</name>
    <dbReference type="NCBI Taxonomy" id="797209"/>
    <lineage>
        <taxon>Archaea</taxon>
        <taxon>Methanobacteriati</taxon>
        <taxon>Methanobacteriota</taxon>
        <taxon>Stenosarchaea group</taxon>
        <taxon>Halobacteria</taxon>
        <taxon>Halobacteriales</taxon>
        <taxon>Haladaptataceae</taxon>
        <taxon>Haladaptatus</taxon>
    </lineage>
</organism>
<keyword evidence="5" id="KW-1185">Reference proteome</keyword>
<evidence type="ECO:0000313" key="2">
    <source>
        <dbReference type="EMBL" id="EFW89994.1"/>
    </source>
</evidence>
<dbReference type="OrthoDB" id="312397at2157"/>
<dbReference type="RefSeq" id="WP_007983018.1">
    <property type="nucleotide sequence ID" value="NZ_AEMG01000029.1"/>
</dbReference>
<dbReference type="PATRIC" id="fig|797209.4.peg.3993"/>
<feature type="transmembrane region" description="Helical" evidence="1">
    <location>
        <begin position="114"/>
        <end position="139"/>
    </location>
</feature>
<keyword evidence="1" id="KW-0472">Membrane</keyword>
<dbReference type="PANTHER" id="PTHR43229:SF2">
    <property type="entry name" value="NODULATION PROTEIN J"/>
    <property type="match status" value="1"/>
</dbReference>
<evidence type="ECO:0000313" key="3">
    <source>
        <dbReference type="EMBL" id="SHL02015.1"/>
    </source>
</evidence>
<reference evidence="5" key="3">
    <citation type="submission" date="2016-11" db="EMBL/GenBank/DDBJ databases">
        <authorList>
            <person name="Varghese N."/>
            <person name="Submissions S."/>
        </authorList>
    </citation>
    <scope>NUCLEOTIDE SEQUENCE [LARGE SCALE GENOMIC DNA]</scope>
    <source>
        <strain evidence="5">DX253</strain>
    </source>
</reference>
<accession>E7QZ73</accession>
<dbReference type="EMBL" id="AEMG01000029">
    <property type="protein sequence ID" value="EFW89994.1"/>
    <property type="molecule type" value="Genomic_DNA"/>
</dbReference>
<protein>
    <submittedName>
        <fullName evidence="3">ABC-2 type transport system permease protein</fullName>
    </submittedName>
</protein>
<dbReference type="InterPro" id="IPR051784">
    <property type="entry name" value="Nod_factor_ABC_transporter"/>
</dbReference>
<dbReference type="eggNOG" id="arCOG01465">
    <property type="taxonomic scope" value="Archaea"/>
</dbReference>
<keyword evidence="1" id="KW-0812">Transmembrane</keyword>
<keyword evidence="1" id="KW-1133">Transmembrane helix</keyword>
<name>E7QZ73_HALPU</name>
<feature type="transmembrane region" description="Helical" evidence="1">
    <location>
        <begin position="235"/>
        <end position="253"/>
    </location>
</feature>
<dbReference type="PANTHER" id="PTHR43229">
    <property type="entry name" value="NODULATION PROTEIN J"/>
    <property type="match status" value="1"/>
</dbReference>
<proteinExistence type="predicted"/>
<reference evidence="2 4" key="1">
    <citation type="journal article" date="2014" name="ISME J.">
        <title>Trehalose/2-sulfotrehalose biosynthesis and glycine-betaine uptake are widely spread mechanisms for osmoadaptation in the Halobacteriales.</title>
        <authorList>
            <person name="Youssef N.H."/>
            <person name="Savage-Ashlock K.N."/>
            <person name="McCully A.L."/>
            <person name="Luedtke B."/>
            <person name="Shaw E.I."/>
            <person name="Hoff W.D."/>
            <person name="Elshahed M.S."/>
        </authorList>
    </citation>
    <scope>NUCLEOTIDE SEQUENCE [LARGE SCALE GENOMIC DNA]</scope>
    <source>
        <strain evidence="2 4">DX253</strain>
    </source>
</reference>